<dbReference type="Proteomes" id="UP000182264">
    <property type="component" value="Chromosome"/>
</dbReference>
<dbReference type="KEGG" id="pace:A6070_13930"/>
<dbReference type="SUPFAM" id="SSF143422">
    <property type="entry name" value="Transposase IS200-like"/>
    <property type="match status" value="1"/>
</dbReference>
<evidence type="ECO:0000259" key="1">
    <source>
        <dbReference type="SMART" id="SM00760"/>
    </source>
</evidence>
<evidence type="ECO:0000313" key="3">
    <source>
        <dbReference type="EMBL" id="APG24510.1"/>
    </source>
</evidence>
<dbReference type="Gene3D" id="1.10.1750.10">
    <property type="match status" value="1"/>
</dbReference>
<dbReference type="Pfam" id="PF01797">
    <property type="entry name" value="Y1_Tnp"/>
    <property type="match status" value="1"/>
</dbReference>
<reference evidence="3 4" key="1">
    <citation type="journal article" date="2017" name="Genome Announc.">
        <title>Complete Genome Sequences of Two Acetylene-Fermenting Pelobacter acetylenicus Strains.</title>
        <authorList>
            <person name="Sutton J.M."/>
            <person name="Baesman S.M."/>
            <person name="Fierst J.L."/>
            <person name="Poret-Peterson A.T."/>
            <person name="Oremland R.S."/>
            <person name="Dunlap D.S."/>
            <person name="Akob D.M."/>
        </authorList>
    </citation>
    <scope>NUCLEOTIDE SEQUENCE [LARGE SCALE GENOMIC DNA]</scope>
    <source>
        <strain evidence="3 4">DSM 3247</strain>
    </source>
</reference>
<evidence type="ECO:0000259" key="2">
    <source>
        <dbReference type="SMART" id="SM01321"/>
    </source>
</evidence>
<name>A0A1L3GF18_SYNAC</name>
<dbReference type="STRING" id="29542.A6070_13930"/>
<proteinExistence type="predicted"/>
<evidence type="ECO:0008006" key="5">
    <source>
        <dbReference type="Google" id="ProtNLM"/>
    </source>
</evidence>
<feature type="domain" description="Chromosomal replication initiator DnaA C-terminal" evidence="1">
    <location>
        <begin position="240"/>
        <end position="308"/>
    </location>
</feature>
<dbReference type="GO" id="GO:0043565">
    <property type="term" value="F:sequence-specific DNA binding"/>
    <property type="evidence" value="ECO:0007669"/>
    <property type="project" value="InterPro"/>
</dbReference>
<dbReference type="SUPFAM" id="SSF48295">
    <property type="entry name" value="TrpR-like"/>
    <property type="match status" value="1"/>
</dbReference>
<dbReference type="PANTHER" id="PTHR34322:SF2">
    <property type="entry name" value="TRANSPOSASE IS200-LIKE DOMAIN-CONTAINING PROTEIN"/>
    <property type="match status" value="1"/>
</dbReference>
<dbReference type="GO" id="GO:0004803">
    <property type="term" value="F:transposase activity"/>
    <property type="evidence" value="ECO:0007669"/>
    <property type="project" value="InterPro"/>
</dbReference>
<dbReference type="SMART" id="SM01321">
    <property type="entry name" value="Y1_Tnp"/>
    <property type="match status" value="1"/>
</dbReference>
<dbReference type="InterPro" id="IPR036515">
    <property type="entry name" value="Transposase_17_sf"/>
</dbReference>
<dbReference type="Gene3D" id="3.30.70.1290">
    <property type="entry name" value="Transposase IS200-like"/>
    <property type="match status" value="1"/>
</dbReference>
<dbReference type="OrthoDB" id="9800147at2"/>
<sequence length="326" mass="36682">MPRQSRIDFPGLLHHVIVRGIEKRSIFLDDQDREELLSRLSRLLAETETDCFAWALLDSHFHLLLQPSATKLSQFMRRLLTGYAVVFNLRHGRVGHLFQNRYKSIVCDGDVYLLELVRYIHLNPLRAGIVKSVESLEDYPWCGHRELLGKTFRSVINDRQVLPLFAKRLRAARQQYTRFIADGVDAPSANLSAGGKRASLDLDPDLDDDSLFDDRVLGGGDFVERVLRHADQFPVGEKRSLRELMDLVASHYGVEPAALSQSGKNRNLAGAKAVICYVAIRKWGLKGVDVGPVLAYTPAAVSHAANRGESIFQEGTELRKKLKTIL</sequence>
<protein>
    <recommendedName>
        <fullName evidence="5">Transposase IS200-like domain-containing protein</fullName>
    </recommendedName>
</protein>
<gene>
    <name evidence="3" type="ORF">A7E75_05285</name>
</gene>
<feature type="domain" description="Transposase IS200-like" evidence="2">
    <location>
        <begin position="9"/>
        <end position="123"/>
    </location>
</feature>
<dbReference type="GO" id="GO:0006270">
    <property type="term" value="P:DNA replication initiation"/>
    <property type="evidence" value="ECO:0007669"/>
    <property type="project" value="InterPro"/>
</dbReference>
<keyword evidence="4" id="KW-1185">Reference proteome</keyword>
<dbReference type="AlphaFoldDB" id="A0A1L3GF18"/>
<dbReference type="SMART" id="SM00760">
    <property type="entry name" value="Bac_DnaA_C"/>
    <property type="match status" value="1"/>
</dbReference>
<dbReference type="GO" id="GO:0006313">
    <property type="term" value="P:DNA transposition"/>
    <property type="evidence" value="ECO:0007669"/>
    <property type="project" value="InterPro"/>
</dbReference>
<accession>A0A1L3GF18</accession>
<dbReference type="InterPro" id="IPR013159">
    <property type="entry name" value="DnaA_C"/>
</dbReference>
<dbReference type="InterPro" id="IPR010921">
    <property type="entry name" value="Trp_repressor/repl_initiator"/>
</dbReference>
<dbReference type="InterPro" id="IPR002686">
    <property type="entry name" value="Transposase_17"/>
</dbReference>
<evidence type="ECO:0000313" key="4">
    <source>
        <dbReference type="Proteomes" id="UP000182264"/>
    </source>
</evidence>
<dbReference type="GO" id="GO:0006275">
    <property type="term" value="P:regulation of DNA replication"/>
    <property type="evidence" value="ECO:0007669"/>
    <property type="project" value="InterPro"/>
</dbReference>
<dbReference type="PANTHER" id="PTHR34322">
    <property type="entry name" value="TRANSPOSASE, Y1_TNP DOMAIN-CONTAINING"/>
    <property type="match status" value="1"/>
</dbReference>
<dbReference type="RefSeq" id="WP_072286350.1">
    <property type="nucleotide sequence ID" value="NZ_CP015455.1"/>
</dbReference>
<dbReference type="EMBL" id="CP015518">
    <property type="protein sequence ID" value="APG24510.1"/>
    <property type="molecule type" value="Genomic_DNA"/>
</dbReference>
<organism evidence="3 4">
    <name type="scientific">Syntrophotalea acetylenica</name>
    <name type="common">Pelobacter acetylenicus</name>
    <dbReference type="NCBI Taxonomy" id="29542"/>
    <lineage>
        <taxon>Bacteria</taxon>
        <taxon>Pseudomonadati</taxon>
        <taxon>Thermodesulfobacteriota</taxon>
        <taxon>Desulfuromonadia</taxon>
        <taxon>Desulfuromonadales</taxon>
        <taxon>Syntrophotaleaceae</taxon>
        <taxon>Syntrophotalea</taxon>
    </lineage>
</organism>
<dbReference type="GO" id="GO:0005524">
    <property type="term" value="F:ATP binding"/>
    <property type="evidence" value="ECO:0007669"/>
    <property type="project" value="InterPro"/>
</dbReference>